<feature type="compositionally biased region" description="Low complexity" evidence="1">
    <location>
        <begin position="41"/>
        <end position="54"/>
    </location>
</feature>
<feature type="compositionally biased region" description="Basic and acidic residues" evidence="1">
    <location>
        <begin position="27"/>
        <end position="40"/>
    </location>
</feature>
<gene>
    <name evidence="4" type="ORF">CYCCA115_LOCUS6688</name>
</gene>
<evidence type="ECO:0000256" key="3">
    <source>
        <dbReference type="SAM" id="SignalP"/>
    </source>
</evidence>
<comment type="caution">
    <text evidence="4">The sequence shown here is derived from an EMBL/GenBank/DDBJ whole genome shotgun (WGS) entry which is preliminary data.</text>
</comment>
<name>A0AAD2CMI8_9STRA</name>
<dbReference type="EMBL" id="CAKOGP040000824">
    <property type="protein sequence ID" value="CAJ1939668.1"/>
    <property type="molecule type" value="Genomic_DNA"/>
</dbReference>
<feature type="compositionally biased region" description="Acidic residues" evidence="1">
    <location>
        <begin position="413"/>
        <end position="423"/>
    </location>
</feature>
<feature type="compositionally biased region" description="Polar residues" evidence="1">
    <location>
        <begin position="181"/>
        <end position="195"/>
    </location>
</feature>
<dbReference type="Proteomes" id="UP001295423">
    <property type="component" value="Unassembled WGS sequence"/>
</dbReference>
<feature type="compositionally biased region" description="Gly residues" evidence="1">
    <location>
        <begin position="108"/>
        <end position="131"/>
    </location>
</feature>
<dbReference type="AlphaFoldDB" id="A0AAD2CMI8"/>
<sequence length="437" mass="45327">MFGTKKFLLLLLAVVLMVGSIDAAAVPERKLNSKKEETEATKASSSKSSKKSAAMHPTPPEHPMTEAPKPTDAPMTHPPMPSAAPEHPTTPAHPTAPAHPKGSKKGGDSSGKGSGKGGSGKGGSGKGGSGKGSKKSSNDDGKGKGGKGKGGKGKGSKKSSKKMGGDGDDGGVDPHAPTPAPNGSGSNATASPTSMDSFAVRPAPYALYYTFDNDSVGDATIDQFNELADLTRTFLDEYFTDKYGQTSIIELDDFLTFLTRSDATTRPAMAVYRSVARFNPRSIFYPPRSEIESEIELAFTEPASQLAYLKKLSDDLPTGNPFKTVASIRYGEPADSDSVAASSVSGFATAGIAAAAAGVVVLVAGLALLSRNRNGGDEDASVESFPPKAYKKSSAGSVAGETCAGTTWRSTVNEEELQDEPLDDAPRQHTSKLNAEY</sequence>
<accession>A0AAD2CMI8</accession>
<evidence type="ECO:0000256" key="1">
    <source>
        <dbReference type="SAM" id="MobiDB-lite"/>
    </source>
</evidence>
<feature type="region of interest" description="Disordered" evidence="1">
    <location>
        <begin position="374"/>
        <end position="437"/>
    </location>
</feature>
<reference evidence="4" key="1">
    <citation type="submission" date="2023-08" db="EMBL/GenBank/DDBJ databases">
        <authorList>
            <person name="Audoor S."/>
            <person name="Bilcke G."/>
        </authorList>
    </citation>
    <scope>NUCLEOTIDE SEQUENCE</scope>
</reference>
<feature type="signal peptide" evidence="3">
    <location>
        <begin position="1"/>
        <end position="23"/>
    </location>
</feature>
<feature type="chain" id="PRO_5042190937" description="Transmembrane protein" evidence="3">
    <location>
        <begin position="24"/>
        <end position="437"/>
    </location>
</feature>
<feature type="compositionally biased region" description="Basic residues" evidence="1">
    <location>
        <begin position="144"/>
        <end position="161"/>
    </location>
</feature>
<keyword evidence="5" id="KW-1185">Reference proteome</keyword>
<feature type="transmembrane region" description="Helical" evidence="2">
    <location>
        <begin position="347"/>
        <end position="369"/>
    </location>
</feature>
<evidence type="ECO:0000256" key="2">
    <source>
        <dbReference type="SAM" id="Phobius"/>
    </source>
</evidence>
<protein>
    <recommendedName>
        <fullName evidence="6">Transmembrane protein</fullName>
    </recommendedName>
</protein>
<keyword evidence="2" id="KW-0472">Membrane</keyword>
<evidence type="ECO:0000313" key="5">
    <source>
        <dbReference type="Proteomes" id="UP001295423"/>
    </source>
</evidence>
<evidence type="ECO:0000313" key="4">
    <source>
        <dbReference type="EMBL" id="CAJ1939668.1"/>
    </source>
</evidence>
<keyword evidence="2" id="KW-1133">Transmembrane helix</keyword>
<evidence type="ECO:0008006" key="6">
    <source>
        <dbReference type="Google" id="ProtNLM"/>
    </source>
</evidence>
<keyword evidence="2" id="KW-0812">Transmembrane</keyword>
<feature type="region of interest" description="Disordered" evidence="1">
    <location>
        <begin position="27"/>
        <end position="195"/>
    </location>
</feature>
<keyword evidence="3" id="KW-0732">Signal</keyword>
<feature type="compositionally biased region" description="Low complexity" evidence="1">
    <location>
        <begin position="83"/>
        <end position="100"/>
    </location>
</feature>
<proteinExistence type="predicted"/>
<organism evidence="4 5">
    <name type="scientific">Cylindrotheca closterium</name>
    <dbReference type="NCBI Taxonomy" id="2856"/>
    <lineage>
        <taxon>Eukaryota</taxon>
        <taxon>Sar</taxon>
        <taxon>Stramenopiles</taxon>
        <taxon>Ochrophyta</taxon>
        <taxon>Bacillariophyta</taxon>
        <taxon>Bacillariophyceae</taxon>
        <taxon>Bacillariophycidae</taxon>
        <taxon>Bacillariales</taxon>
        <taxon>Bacillariaceae</taxon>
        <taxon>Cylindrotheca</taxon>
    </lineage>
</organism>